<evidence type="ECO:0000256" key="1">
    <source>
        <dbReference type="ARBA" id="ARBA00004823"/>
    </source>
</evidence>
<keyword evidence="5 13" id="KW-0548">Nucleotidyltransferase</keyword>
<dbReference type="Proteomes" id="UP000266258">
    <property type="component" value="Unassembled WGS sequence"/>
</dbReference>
<keyword evidence="6" id="KW-0547">Nucleotide-binding</keyword>
<evidence type="ECO:0000256" key="3">
    <source>
        <dbReference type="ARBA" id="ARBA00012387"/>
    </source>
</evidence>
<dbReference type="PANTHER" id="PTHR46390:SF1">
    <property type="entry name" value="MANNOSE-1-PHOSPHATE GUANYLYLTRANSFERASE"/>
    <property type="match status" value="1"/>
</dbReference>
<proteinExistence type="inferred from homology"/>
<keyword evidence="14" id="KW-1185">Reference proteome</keyword>
<dbReference type="Gene3D" id="2.60.120.10">
    <property type="entry name" value="Jelly Rolls"/>
    <property type="match status" value="1"/>
</dbReference>
<dbReference type="CDD" id="cd02213">
    <property type="entry name" value="cupin_PMI_typeII_C"/>
    <property type="match status" value="1"/>
</dbReference>
<dbReference type="InterPro" id="IPR005835">
    <property type="entry name" value="NTP_transferase_dom"/>
</dbReference>
<dbReference type="Pfam" id="PF00483">
    <property type="entry name" value="NTP_transferase"/>
    <property type="match status" value="1"/>
</dbReference>
<evidence type="ECO:0000256" key="4">
    <source>
        <dbReference type="ARBA" id="ARBA00022679"/>
    </source>
</evidence>
<dbReference type="CDD" id="cd02509">
    <property type="entry name" value="GDP-M1P_Guanylyltransferase"/>
    <property type="match status" value="1"/>
</dbReference>
<gene>
    <name evidence="13" type="ORF">CJP74_00490</name>
</gene>
<dbReference type="GO" id="GO:0005525">
    <property type="term" value="F:GTP binding"/>
    <property type="evidence" value="ECO:0007669"/>
    <property type="project" value="UniProtKB-KW"/>
</dbReference>
<dbReference type="UniPathway" id="UPA00126">
    <property type="reaction ID" value="UER00930"/>
</dbReference>
<dbReference type="Gene3D" id="3.90.550.10">
    <property type="entry name" value="Spore Coat Polysaccharide Biosynthesis Protein SpsA, Chain A"/>
    <property type="match status" value="1"/>
</dbReference>
<keyword evidence="4 13" id="KW-0808">Transferase</keyword>
<dbReference type="InterPro" id="IPR049577">
    <property type="entry name" value="GMPP_N"/>
</dbReference>
<comment type="similarity">
    <text evidence="2 9">Belongs to the mannose-6-phosphate isomerase type 2 family.</text>
</comment>
<dbReference type="PANTHER" id="PTHR46390">
    <property type="entry name" value="MANNOSE-1-PHOSPHATE GUANYLYLTRANSFERASE"/>
    <property type="match status" value="1"/>
</dbReference>
<dbReference type="SUPFAM" id="SSF53448">
    <property type="entry name" value="Nucleotide-diphospho-sugar transferases"/>
    <property type="match status" value="1"/>
</dbReference>
<evidence type="ECO:0000259" key="12">
    <source>
        <dbReference type="Pfam" id="PF22640"/>
    </source>
</evidence>
<dbReference type="OrthoDB" id="9806359at2"/>
<evidence type="ECO:0000256" key="7">
    <source>
        <dbReference type="ARBA" id="ARBA00023134"/>
    </source>
</evidence>
<dbReference type="Pfam" id="PF22640">
    <property type="entry name" value="ManC_GMP_beta-helix"/>
    <property type="match status" value="1"/>
</dbReference>
<comment type="pathway">
    <text evidence="1">Nucleotide-sugar biosynthesis; GDP-alpha-D-mannose biosynthesis; GDP-alpha-D-mannose from alpha-D-mannose 1-phosphate (GTP route): step 1/1.</text>
</comment>
<dbReference type="FunFam" id="2.60.120.10:FF:000032">
    <property type="entry name" value="Mannose-1-phosphate guanylyltransferase/mannose-6-phosphate isomerase"/>
    <property type="match status" value="1"/>
</dbReference>
<evidence type="ECO:0000313" key="13">
    <source>
        <dbReference type="EMBL" id="RIY33935.1"/>
    </source>
</evidence>
<reference evidence="13 14" key="1">
    <citation type="submission" date="2017-08" db="EMBL/GenBank/DDBJ databases">
        <title>Reclassification of Bisgaard taxon 37 and 44.</title>
        <authorList>
            <person name="Christensen H."/>
        </authorList>
    </citation>
    <scope>NUCLEOTIDE SEQUENCE [LARGE SCALE GENOMIC DNA]</scope>
    <source>
        <strain evidence="13 14">B96_4</strain>
    </source>
</reference>
<evidence type="ECO:0000256" key="9">
    <source>
        <dbReference type="RuleBase" id="RU004190"/>
    </source>
</evidence>
<dbReference type="RefSeq" id="WP_119496317.1">
    <property type="nucleotide sequence ID" value="NZ_NRJH01000005.1"/>
</dbReference>
<dbReference type="SUPFAM" id="SSF51182">
    <property type="entry name" value="RmlC-like cupins"/>
    <property type="match status" value="1"/>
</dbReference>
<dbReference type="GO" id="GO:0000271">
    <property type="term" value="P:polysaccharide biosynthetic process"/>
    <property type="evidence" value="ECO:0007669"/>
    <property type="project" value="InterPro"/>
</dbReference>
<dbReference type="InterPro" id="IPR054566">
    <property type="entry name" value="ManC/GMP-like_b-helix"/>
</dbReference>
<organism evidence="13 14">
    <name type="scientific">Psittacicella melopsittaci</name>
    <dbReference type="NCBI Taxonomy" id="2028576"/>
    <lineage>
        <taxon>Bacteria</taxon>
        <taxon>Pseudomonadati</taxon>
        <taxon>Pseudomonadota</taxon>
        <taxon>Gammaproteobacteria</taxon>
        <taxon>Pasteurellales</taxon>
        <taxon>Psittacicellaceae</taxon>
        <taxon>Psittacicella</taxon>
    </lineage>
</organism>
<comment type="caution">
    <text evidence="13">The sequence shown here is derived from an EMBL/GenBank/DDBJ whole genome shotgun (WGS) entry which is preliminary data.</text>
</comment>
<sequence>MEHKIFPVILAGGTGTRLWPVSRTSYPKQFQTFLGDKSMMQQTLLRLEQVPKHAPIVVCNEEHRFIAAEQLRQLDQLNHNIILEPVGRNTAPAIALGALEALSKDPEAIILVLPADHVLFETQVFTEALPLALAQAQKDKLVTFGIKATQAETGYGYIEQGASITANCFQVQSFKEKPNKEQAQEFIAQDKYLWNSGIFMFKAKTYLETLKKQCQTVYNICFEAYQKAQIDLDFKRIAKHDYLSCPDISIDYAIMENTSQAVVFPLNLTWNDIGSWEALWEILPKDKQGNVIQGEYLGLDSHNNFIKSESSLISTIGVDNLIIVQTRDALFIANKGRSQEAKQIFAQLKEQNHSTCSSHPHVFRPWGSMLLIDQGERYKVKRISVLPGKKVATQLHHHHAEHWIIVSGTARIILEGQEFLVTENQPFYIPVGKKHSIENVGKIPLEFIEVQSGSYLGDDDVIRFESEYYQ</sequence>
<evidence type="ECO:0000259" key="11">
    <source>
        <dbReference type="Pfam" id="PF01050"/>
    </source>
</evidence>
<dbReference type="GO" id="GO:0009298">
    <property type="term" value="P:GDP-mannose biosynthetic process"/>
    <property type="evidence" value="ECO:0007669"/>
    <property type="project" value="UniProtKB-UniPathway"/>
</dbReference>
<comment type="catalytic activity">
    <reaction evidence="8">
        <text>alpha-D-mannose 1-phosphate + GTP + H(+) = GDP-alpha-D-mannose + diphosphate</text>
        <dbReference type="Rhea" id="RHEA:15229"/>
        <dbReference type="ChEBI" id="CHEBI:15378"/>
        <dbReference type="ChEBI" id="CHEBI:33019"/>
        <dbReference type="ChEBI" id="CHEBI:37565"/>
        <dbReference type="ChEBI" id="CHEBI:57527"/>
        <dbReference type="ChEBI" id="CHEBI:58409"/>
        <dbReference type="EC" id="2.7.7.13"/>
    </reaction>
</comment>
<dbReference type="Pfam" id="PF01050">
    <property type="entry name" value="MannoseP_isomer"/>
    <property type="match status" value="1"/>
</dbReference>
<evidence type="ECO:0000313" key="14">
    <source>
        <dbReference type="Proteomes" id="UP000266258"/>
    </source>
</evidence>
<feature type="domain" description="Nucleotidyl transferase" evidence="10">
    <location>
        <begin position="7"/>
        <end position="287"/>
    </location>
</feature>
<feature type="domain" description="Mannose-6-phosphate isomerase type II C-terminal" evidence="11">
    <location>
        <begin position="352"/>
        <end position="465"/>
    </location>
</feature>
<keyword evidence="7" id="KW-0342">GTP-binding</keyword>
<dbReference type="InterPro" id="IPR029044">
    <property type="entry name" value="Nucleotide-diphossugar_trans"/>
</dbReference>
<dbReference type="InterPro" id="IPR011051">
    <property type="entry name" value="RmlC_Cupin_sf"/>
</dbReference>
<feature type="domain" description="MannoseP isomerase/GMP-like beta-helix" evidence="12">
    <location>
        <begin position="294"/>
        <end position="348"/>
    </location>
</feature>
<protein>
    <recommendedName>
        <fullName evidence="3">mannose-1-phosphate guanylyltransferase</fullName>
        <ecNumber evidence="3">2.7.7.13</ecNumber>
    </recommendedName>
</protein>
<keyword evidence="13" id="KW-0413">Isomerase</keyword>
<evidence type="ECO:0000256" key="6">
    <source>
        <dbReference type="ARBA" id="ARBA00022741"/>
    </source>
</evidence>
<evidence type="ECO:0000256" key="5">
    <source>
        <dbReference type="ARBA" id="ARBA00022695"/>
    </source>
</evidence>
<dbReference type="GO" id="GO:0004475">
    <property type="term" value="F:mannose-1-phosphate guanylyltransferase (GTP) activity"/>
    <property type="evidence" value="ECO:0007669"/>
    <property type="project" value="UniProtKB-EC"/>
</dbReference>
<evidence type="ECO:0000259" key="10">
    <source>
        <dbReference type="Pfam" id="PF00483"/>
    </source>
</evidence>
<dbReference type="InterPro" id="IPR006375">
    <property type="entry name" value="Man1P_GuaTrfase/Man6P_Isoase"/>
</dbReference>
<dbReference type="AlphaFoldDB" id="A0A3A1Y8E9"/>
<evidence type="ECO:0000256" key="2">
    <source>
        <dbReference type="ARBA" id="ARBA00006115"/>
    </source>
</evidence>
<dbReference type="NCBIfam" id="TIGR01479">
    <property type="entry name" value="GMP_PMI"/>
    <property type="match status" value="1"/>
</dbReference>
<dbReference type="InterPro" id="IPR014710">
    <property type="entry name" value="RmlC-like_jellyroll"/>
</dbReference>
<name>A0A3A1Y8E9_9GAMM</name>
<dbReference type="EMBL" id="NRJH01000005">
    <property type="protein sequence ID" value="RIY33935.1"/>
    <property type="molecule type" value="Genomic_DNA"/>
</dbReference>
<dbReference type="InterPro" id="IPR051161">
    <property type="entry name" value="Mannose-6P_isomerase_type2"/>
</dbReference>
<evidence type="ECO:0000256" key="8">
    <source>
        <dbReference type="ARBA" id="ARBA00047343"/>
    </source>
</evidence>
<dbReference type="GO" id="GO:0016853">
    <property type="term" value="F:isomerase activity"/>
    <property type="evidence" value="ECO:0007669"/>
    <property type="project" value="UniProtKB-KW"/>
</dbReference>
<dbReference type="EC" id="2.7.7.13" evidence="3"/>
<dbReference type="FunFam" id="3.90.550.10:FF:000046">
    <property type="entry name" value="Mannose-1-phosphate guanylyltransferase (GDP)"/>
    <property type="match status" value="1"/>
</dbReference>
<dbReference type="InterPro" id="IPR001538">
    <property type="entry name" value="Man6P_isomerase-2_C"/>
</dbReference>
<accession>A0A3A1Y8E9</accession>